<evidence type="ECO:0000256" key="11">
    <source>
        <dbReference type="ARBA" id="ARBA00044544"/>
    </source>
</evidence>
<dbReference type="Pfam" id="PF00459">
    <property type="entry name" value="Inositol_P"/>
    <property type="match status" value="1"/>
</dbReference>
<dbReference type="RefSeq" id="XP_065661519.1">
    <property type="nucleotide sequence ID" value="XM_065805447.1"/>
</dbReference>
<protein>
    <recommendedName>
        <fullName evidence="6">3'(2'),5'-bisphosphate nucleotidase 1</fullName>
        <ecNumber evidence="10">3.1.3.57</ecNumber>
        <ecNumber evidence="2">3.1.3.7</ecNumber>
    </recommendedName>
    <alternativeName>
        <fullName evidence="11">3'-phosphoadenosine 5'-phosphate phosphatase</fullName>
    </alternativeName>
    <alternativeName>
        <fullName evidence="7">Bisphosphate 3'-nucleotidase 1</fullName>
    </alternativeName>
    <alternativeName>
        <fullName evidence="12">Inositol-polyphosphate 1-phosphatase</fullName>
    </alternativeName>
</protein>
<dbReference type="SUPFAM" id="SSF56655">
    <property type="entry name" value="Carbohydrate phosphatase"/>
    <property type="match status" value="1"/>
</dbReference>
<dbReference type="PROSITE" id="PS00629">
    <property type="entry name" value="IMP_1"/>
    <property type="match status" value="1"/>
</dbReference>
<dbReference type="CDD" id="cd01640">
    <property type="entry name" value="IPPase"/>
    <property type="match status" value="1"/>
</dbReference>
<evidence type="ECO:0000313" key="14">
    <source>
        <dbReference type="RefSeq" id="XP_065661519.1"/>
    </source>
</evidence>
<evidence type="ECO:0000256" key="6">
    <source>
        <dbReference type="ARBA" id="ARBA00040342"/>
    </source>
</evidence>
<dbReference type="Proteomes" id="UP001652625">
    <property type="component" value="Chromosome 09"/>
</dbReference>
<dbReference type="PANTHER" id="PTHR43028">
    <property type="entry name" value="3'(2'),5'-BISPHOSPHATE NUCLEOTIDASE 1"/>
    <property type="match status" value="1"/>
</dbReference>
<name>A0ABM4CIF0_HYDVU</name>
<evidence type="ECO:0000256" key="7">
    <source>
        <dbReference type="ARBA" id="ARBA00041815"/>
    </source>
</evidence>
<dbReference type="InterPro" id="IPR020550">
    <property type="entry name" value="Inositol_monophosphatase_CS"/>
</dbReference>
<dbReference type="GeneID" id="100205982"/>
<keyword evidence="4" id="KW-0479">Metal-binding</keyword>
<dbReference type="EC" id="3.1.3.57" evidence="10"/>
<evidence type="ECO:0000256" key="5">
    <source>
        <dbReference type="ARBA" id="ARBA00022842"/>
    </source>
</evidence>
<accession>A0ABM4CIF0</accession>
<keyword evidence="5" id="KW-0460">Magnesium</keyword>
<dbReference type="EC" id="3.1.3.7" evidence="2"/>
<proteinExistence type="inferred from homology"/>
<dbReference type="PROSITE" id="PS00630">
    <property type="entry name" value="IMP_2"/>
    <property type="match status" value="1"/>
</dbReference>
<organism evidence="13 14">
    <name type="scientific">Hydra vulgaris</name>
    <name type="common">Hydra</name>
    <name type="synonym">Hydra attenuata</name>
    <dbReference type="NCBI Taxonomy" id="6087"/>
    <lineage>
        <taxon>Eukaryota</taxon>
        <taxon>Metazoa</taxon>
        <taxon>Cnidaria</taxon>
        <taxon>Hydrozoa</taxon>
        <taxon>Hydroidolina</taxon>
        <taxon>Anthoathecata</taxon>
        <taxon>Aplanulata</taxon>
        <taxon>Hydridae</taxon>
        <taxon>Hydra</taxon>
    </lineage>
</organism>
<evidence type="ECO:0000256" key="9">
    <source>
        <dbReference type="ARBA" id="ARBA00044478"/>
    </source>
</evidence>
<dbReference type="Gene3D" id="3.30.540.10">
    <property type="entry name" value="Fructose-1,6-Bisphosphatase, subunit A, domain 1"/>
    <property type="match status" value="1"/>
</dbReference>
<sequence length="314" mass="34093">MTSNLMKLVASSVAIANHAGHIIRSVLNSGQLGVIDKAIDGEEFDPQTEADRSAQCVIIGSLKSQFPGINVIGEEDDCESAKEEFLQKEFDEDVLKHSCPSEYEKLNVDDMIVWVDPLDGTAEFTKGHVEHVTILIGISSAGKAIAGVIHQPFYSSEKVKFCGRTIWGVKGIGSFGVHRHPPPSGRRFVVTTLSHDNASVVQAINSMNADKVIRVGGCGFKVLQVIEGSADAYVFATPGTKKWDTCAPEAIISAMGGCVTDMLSRDINYGSTEKKSYMNWCGVLVTFNDHESYASKVPEALKKELNDIYESKMA</sequence>
<dbReference type="PANTHER" id="PTHR43028:SF5">
    <property type="entry name" value="3'(2'),5'-BISPHOSPHATE NUCLEOTIDASE 1"/>
    <property type="match status" value="1"/>
</dbReference>
<comment type="catalytic activity">
    <reaction evidence="9">
        <text>1D-myo-inositol 1,4-bisphosphate + H2O = 1D-myo-inositol 4-phosphate + phosphate</text>
        <dbReference type="Rhea" id="RHEA:15553"/>
        <dbReference type="ChEBI" id="CHEBI:15377"/>
        <dbReference type="ChEBI" id="CHEBI:43474"/>
        <dbReference type="ChEBI" id="CHEBI:58282"/>
        <dbReference type="ChEBI" id="CHEBI:58469"/>
        <dbReference type="EC" id="3.1.3.57"/>
    </reaction>
    <physiologicalReaction direction="left-to-right" evidence="9">
        <dbReference type="Rhea" id="RHEA:15554"/>
    </physiologicalReaction>
</comment>
<evidence type="ECO:0000256" key="12">
    <source>
        <dbReference type="ARBA" id="ARBA00044554"/>
    </source>
</evidence>
<evidence type="ECO:0000256" key="8">
    <source>
        <dbReference type="ARBA" id="ARBA00044465"/>
    </source>
</evidence>
<evidence type="ECO:0000256" key="2">
    <source>
        <dbReference type="ARBA" id="ARBA00012633"/>
    </source>
</evidence>
<reference evidence="14" key="1">
    <citation type="submission" date="2025-08" db="UniProtKB">
        <authorList>
            <consortium name="RefSeq"/>
        </authorList>
    </citation>
    <scope>IDENTIFICATION</scope>
</reference>
<keyword evidence="13" id="KW-1185">Reference proteome</keyword>
<evidence type="ECO:0000256" key="3">
    <source>
        <dbReference type="ARBA" id="ARBA00022671"/>
    </source>
</evidence>
<gene>
    <name evidence="14" type="primary">LOC100205982</name>
</gene>
<dbReference type="Gene3D" id="3.40.190.80">
    <property type="match status" value="1"/>
</dbReference>
<evidence type="ECO:0000256" key="4">
    <source>
        <dbReference type="ARBA" id="ARBA00022723"/>
    </source>
</evidence>
<keyword evidence="3" id="KW-0452">Lithium</keyword>
<dbReference type="InterPro" id="IPR000760">
    <property type="entry name" value="Inositol_monophosphatase-like"/>
</dbReference>
<evidence type="ECO:0000313" key="13">
    <source>
        <dbReference type="Proteomes" id="UP001652625"/>
    </source>
</evidence>
<comment type="catalytic activity">
    <reaction evidence="8">
        <text>1D-myo-inositol 1,3,4-trisphosphate + H2O = 1D-myo-inositol 3,4-bisphosphate + phosphate</text>
        <dbReference type="Rhea" id="RHEA:70319"/>
        <dbReference type="ChEBI" id="CHEBI:15377"/>
        <dbReference type="ChEBI" id="CHEBI:43474"/>
        <dbReference type="ChEBI" id="CHEBI:58414"/>
        <dbReference type="ChEBI" id="CHEBI:83241"/>
    </reaction>
    <physiologicalReaction direction="left-to-right" evidence="8">
        <dbReference type="Rhea" id="RHEA:70320"/>
    </physiologicalReaction>
</comment>
<evidence type="ECO:0000256" key="1">
    <source>
        <dbReference type="ARBA" id="ARBA00009759"/>
    </source>
</evidence>
<evidence type="ECO:0000256" key="10">
    <source>
        <dbReference type="ARBA" id="ARBA00044519"/>
    </source>
</evidence>
<comment type="similarity">
    <text evidence="1">Belongs to the inositol monophosphatase superfamily.</text>
</comment>
<dbReference type="InterPro" id="IPR020583">
    <property type="entry name" value="Inositol_monoP_metal-BS"/>
</dbReference>
<dbReference type="InterPro" id="IPR050725">
    <property type="entry name" value="CysQ/Inositol_MonoPase"/>
</dbReference>